<evidence type="ECO:0000256" key="1">
    <source>
        <dbReference type="ARBA" id="ARBA00043978"/>
    </source>
</evidence>
<dbReference type="OMA" id="EKPDKWV"/>
<accession>A0A2R6WIJ0</accession>
<protein>
    <recommendedName>
        <fullName evidence="4">Ycf54-like protein</fullName>
    </recommendedName>
</protein>
<evidence type="ECO:0008006" key="4">
    <source>
        <dbReference type="Google" id="ProtNLM"/>
    </source>
</evidence>
<dbReference type="GO" id="GO:0015995">
    <property type="term" value="P:chlorophyll biosynthetic process"/>
    <property type="evidence" value="ECO:0000318"/>
    <property type="project" value="GO_Central"/>
</dbReference>
<proteinExistence type="inferred from homology"/>
<dbReference type="EMBL" id="KZ772758">
    <property type="protein sequence ID" value="PTQ33664.1"/>
    <property type="molecule type" value="Genomic_DNA"/>
</dbReference>
<sequence length="230" mass="25534">MAIAACAAAAAHVGVRPASFEAVVPRGSSSSSSHGECRSASFGVRKQAFPCAFSLQHRSTARAAPTRRSSTVVSAVAADKAVETADPSTASAPQKTQYHFLVASAQFMLDDEEHFQELMRERLRYFGEQKREQDFWLVVEPSFLAKFPDMEKRVRRPAVALVSTDATWITFMKLRLDRVLKGAFEAKSVTDALAGNPNVDFNFKKPEKWVAPYAKYEGDWWTPFLPPKAE</sequence>
<keyword evidence="3" id="KW-1185">Reference proteome</keyword>
<gene>
    <name evidence="2" type="ORF">MARPO_0086s0004</name>
</gene>
<dbReference type="Gramene" id="Mp5g08000.1">
    <property type="protein sequence ID" value="Mp5g08000.1.cds"/>
    <property type="gene ID" value="Mp5g08000"/>
</dbReference>
<dbReference type="InterPro" id="IPR038409">
    <property type="entry name" value="Ycf54-like_sf"/>
</dbReference>
<reference evidence="3" key="1">
    <citation type="journal article" date="2017" name="Cell">
        <title>Insights into land plant evolution garnered from the Marchantia polymorpha genome.</title>
        <authorList>
            <person name="Bowman J.L."/>
            <person name="Kohchi T."/>
            <person name="Yamato K.T."/>
            <person name="Jenkins J."/>
            <person name="Shu S."/>
            <person name="Ishizaki K."/>
            <person name="Yamaoka S."/>
            <person name="Nishihama R."/>
            <person name="Nakamura Y."/>
            <person name="Berger F."/>
            <person name="Adam C."/>
            <person name="Aki S.S."/>
            <person name="Althoff F."/>
            <person name="Araki T."/>
            <person name="Arteaga-Vazquez M.A."/>
            <person name="Balasubrmanian S."/>
            <person name="Barry K."/>
            <person name="Bauer D."/>
            <person name="Boehm C.R."/>
            <person name="Briginshaw L."/>
            <person name="Caballero-Perez J."/>
            <person name="Catarino B."/>
            <person name="Chen F."/>
            <person name="Chiyoda S."/>
            <person name="Chovatia M."/>
            <person name="Davies K.M."/>
            <person name="Delmans M."/>
            <person name="Demura T."/>
            <person name="Dierschke T."/>
            <person name="Dolan L."/>
            <person name="Dorantes-Acosta A.E."/>
            <person name="Eklund D.M."/>
            <person name="Florent S.N."/>
            <person name="Flores-Sandoval E."/>
            <person name="Fujiyama A."/>
            <person name="Fukuzawa H."/>
            <person name="Galik B."/>
            <person name="Grimanelli D."/>
            <person name="Grimwood J."/>
            <person name="Grossniklaus U."/>
            <person name="Hamada T."/>
            <person name="Haseloff J."/>
            <person name="Hetherington A.J."/>
            <person name="Higo A."/>
            <person name="Hirakawa Y."/>
            <person name="Hundley H.N."/>
            <person name="Ikeda Y."/>
            <person name="Inoue K."/>
            <person name="Inoue S.I."/>
            <person name="Ishida S."/>
            <person name="Jia Q."/>
            <person name="Kakita M."/>
            <person name="Kanazawa T."/>
            <person name="Kawai Y."/>
            <person name="Kawashima T."/>
            <person name="Kennedy M."/>
            <person name="Kinose K."/>
            <person name="Kinoshita T."/>
            <person name="Kohara Y."/>
            <person name="Koide E."/>
            <person name="Komatsu K."/>
            <person name="Kopischke S."/>
            <person name="Kubo M."/>
            <person name="Kyozuka J."/>
            <person name="Lagercrantz U."/>
            <person name="Lin S.S."/>
            <person name="Lindquist E."/>
            <person name="Lipzen A.M."/>
            <person name="Lu C.W."/>
            <person name="De Luna E."/>
            <person name="Martienssen R.A."/>
            <person name="Minamino N."/>
            <person name="Mizutani M."/>
            <person name="Mizutani M."/>
            <person name="Mochizuki N."/>
            <person name="Monte I."/>
            <person name="Mosher R."/>
            <person name="Nagasaki H."/>
            <person name="Nakagami H."/>
            <person name="Naramoto S."/>
            <person name="Nishitani K."/>
            <person name="Ohtani M."/>
            <person name="Okamoto T."/>
            <person name="Okumura M."/>
            <person name="Phillips J."/>
            <person name="Pollak B."/>
            <person name="Reinders A."/>
            <person name="Rovekamp M."/>
            <person name="Sano R."/>
            <person name="Sawa S."/>
            <person name="Schmid M.W."/>
            <person name="Shirakawa M."/>
            <person name="Solano R."/>
            <person name="Spunde A."/>
            <person name="Suetsugu N."/>
            <person name="Sugano S."/>
            <person name="Sugiyama A."/>
            <person name="Sun R."/>
            <person name="Suzuki Y."/>
            <person name="Takenaka M."/>
            <person name="Takezawa D."/>
            <person name="Tomogane H."/>
            <person name="Tsuzuki M."/>
            <person name="Ueda T."/>
            <person name="Umeda M."/>
            <person name="Ward J.M."/>
            <person name="Watanabe Y."/>
            <person name="Yazaki K."/>
            <person name="Yokoyama R."/>
            <person name="Yoshitake Y."/>
            <person name="Yotsui I."/>
            <person name="Zachgo S."/>
            <person name="Schmutz J."/>
        </authorList>
    </citation>
    <scope>NUCLEOTIDE SEQUENCE [LARGE SCALE GENOMIC DNA]</scope>
    <source>
        <strain evidence="3">Tak-1</strain>
    </source>
</reference>
<dbReference type="Gene3D" id="3.30.70.1860">
    <property type="entry name" value="Uncharacterised protein family Ycf54"/>
    <property type="match status" value="1"/>
</dbReference>
<dbReference type="OrthoDB" id="5200at2759"/>
<dbReference type="GO" id="GO:0048529">
    <property type="term" value="F:magnesium-protoporphyrin IX monomethyl ester (oxidative) cyclase activity"/>
    <property type="evidence" value="ECO:0007669"/>
    <property type="project" value="EnsemblPlants"/>
</dbReference>
<comment type="similarity">
    <text evidence="1">Belongs to the ycf54 family.</text>
</comment>
<evidence type="ECO:0000313" key="3">
    <source>
        <dbReference type="Proteomes" id="UP000244005"/>
    </source>
</evidence>
<dbReference type="Proteomes" id="UP000244005">
    <property type="component" value="Unassembled WGS sequence"/>
</dbReference>
<name>A0A2R6WIJ0_MARPO</name>
<evidence type="ECO:0000313" key="2">
    <source>
        <dbReference type="EMBL" id="PTQ33664.1"/>
    </source>
</evidence>
<dbReference type="AlphaFoldDB" id="A0A2R6WIJ0"/>
<dbReference type="Pfam" id="PF10674">
    <property type="entry name" value="Ycf54"/>
    <property type="match status" value="1"/>
</dbReference>
<dbReference type="PANTHER" id="PTHR35319:SF2">
    <property type="entry name" value="YCF54"/>
    <property type="match status" value="1"/>
</dbReference>
<dbReference type="PANTHER" id="PTHR35319">
    <property type="match status" value="1"/>
</dbReference>
<dbReference type="InterPro" id="IPR019616">
    <property type="entry name" value="Ycf54"/>
</dbReference>
<organism evidence="2 3">
    <name type="scientific">Marchantia polymorpha</name>
    <name type="common">Common liverwort</name>
    <name type="synonym">Marchantia aquatica</name>
    <dbReference type="NCBI Taxonomy" id="3197"/>
    <lineage>
        <taxon>Eukaryota</taxon>
        <taxon>Viridiplantae</taxon>
        <taxon>Streptophyta</taxon>
        <taxon>Embryophyta</taxon>
        <taxon>Marchantiophyta</taxon>
        <taxon>Marchantiopsida</taxon>
        <taxon>Marchantiidae</taxon>
        <taxon>Marchantiales</taxon>
        <taxon>Marchantiaceae</taxon>
        <taxon>Marchantia</taxon>
    </lineage>
</organism>